<gene>
    <name evidence="12" type="ORF">Q5P01_007646</name>
</gene>
<evidence type="ECO:0000256" key="4">
    <source>
        <dbReference type="ARBA" id="ARBA00022846"/>
    </source>
</evidence>
<comment type="subcellular location">
    <subcellularLocation>
        <location evidence="1">Cytoplasm</location>
        <location evidence="1">Cytoskeleton</location>
        <location evidence="1">Flagellum axoneme</location>
    </subcellularLocation>
</comment>
<keyword evidence="3" id="KW-0963">Cytoplasm</keyword>
<accession>A0AA88N3Z9</accession>
<keyword evidence="6" id="KW-0969">Cilium</keyword>
<evidence type="ECO:0000256" key="5">
    <source>
        <dbReference type="ARBA" id="ARBA00023054"/>
    </source>
</evidence>
<protein>
    <recommendedName>
        <fullName evidence="9">RIB43A-like with coiled-coils protein 1</fullName>
    </recommendedName>
</protein>
<feature type="region of interest" description="Disordered" evidence="11">
    <location>
        <begin position="1"/>
        <end position="23"/>
    </location>
</feature>
<proteinExistence type="inferred from homology"/>
<comment type="similarity">
    <text evidence="2">Belongs to the RIB43A family.</text>
</comment>
<feature type="region of interest" description="Disordered" evidence="11">
    <location>
        <begin position="138"/>
        <end position="176"/>
    </location>
</feature>
<reference evidence="12" key="1">
    <citation type="submission" date="2023-07" db="EMBL/GenBank/DDBJ databases">
        <title>Chromosome-level Genome Assembly of Striped Snakehead (Channa striata).</title>
        <authorList>
            <person name="Liu H."/>
        </authorList>
    </citation>
    <scope>NUCLEOTIDE SEQUENCE</scope>
    <source>
        <strain evidence="12">Gz</strain>
        <tissue evidence="12">Muscle</tissue>
    </source>
</reference>
<dbReference type="Pfam" id="PF05914">
    <property type="entry name" value="RIB43A"/>
    <property type="match status" value="1"/>
</dbReference>
<evidence type="ECO:0000256" key="8">
    <source>
        <dbReference type="ARBA" id="ARBA00023273"/>
    </source>
</evidence>
<evidence type="ECO:0000256" key="6">
    <source>
        <dbReference type="ARBA" id="ARBA00023069"/>
    </source>
</evidence>
<comment type="subunit">
    <text evidence="10">Microtubule inner protein component of sperm flagellar doublet microtubules.</text>
</comment>
<comment type="caution">
    <text evidence="12">The sequence shown here is derived from an EMBL/GenBank/DDBJ whole genome shotgun (WGS) entry which is preliminary data.</text>
</comment>
<feature type="compositionally biased region" description="Basic and acidic residues" evidence="11">
    <location>
        <begin position="144"/>
        <end position="176"/>
    </location>
</feature>
<name>A0AA88N3Z9_CHASR</name>
<sequence length="176" mass="20881">MYKVDLPVDDSPEKAVERRRSAEKTRKARIFNTRLRVMGLDLDALNQQVQEKKHQQNMERQRDIAFDKLRKYHDDLLLQQDIDEREKRKALHTDLTQYRATHQRFEDSRDADLACNLKETLTITVPEDKLGPASMQIFQGEGLETEKMRREQMKNTEKDLRAQKEDNERKLNGKQA</sequence>
<feature type="compositionally biased region" description="Basic and acidic residues" evidence="11">
    <location>
        <begin position="11"/>
        <end position="23"/>
    </location>
</feature>
<evidence type="ECO:0000256" key="10">
    <source>
        <dbReference type="ARBA" id="ARBA00046435"/>
    </source>
</evidence>
<dbReference type="InterPro" id="IPR008805">
    <property type="entry name" value="RIB43A"/>
</dbReference>
<evidence type="ECO:0000256" key="9">
    <source>
        <dbReference type="ARBA" id="ARBA00041087"/>
    </source>
</evidence>
<evidence type="ECO:0000313" key="13">
    <source>
        <dbReference type="Proteomes" id="UP001187415"/>
    </source>
</evidence>
<keyword evidence="8" id="KW-0966">Cell projection</keyword>
<dbReference type="AlphaFoldDB" id="A0AA88N3Z9"/>
<dbReference type="Proteomes" id="UP001187415">
    <property type="component" value="Unassembled WGS sequence"/>
</dbReference>
<evidence type="ECO:0000256" key="1">
    <source>
        <dbReference type="ARBA" id="ARBA00004611"/>
    </source>
</evidence>
<dbReference type="EMBL" id="JAUPFM010000005">
    <property type="protein sequence ID" value="KAK2851370.1"/>
    <property type="molecule type" value="Genomic_DNA"/>
</dbReference>
<keyword evidence="4" id="KW-0282">Flagellum</keyword>
<keyword evidence="7" id="KW-0206">Cytoskeleton</keyword>
<evidence type="ECO:0000256" key="7">
    <source>
        <dbReference type="ARBA" id="ARBA00023212"/>
    </source>
</evidence>
<organism evidence="12 13">
    <name type="scientific">Channa striata</name>
    <name type="common">Snakehead murrel</name>
    <name type="synonym">Ophicephalus striatus</name>
    <dbReference type="NCBI Taxonomy" id="64152"/>
    <lineage>
        <taxon>Eukaryota</taxon>
        <taxon>Metazoa</taxon>
        <taxon>Chordata</taxon>
        <taxon>Craniata</taxon>
        <taxon>Vertebrata</taxon>
        <taxon>Euteleostomi</taxon>
        <taxon>Actinopterygii</taxon>
        <taxon>Neopterygii</taxon>
        <taxon>Teleostei</taxon>
        <taxon>Neoteleostei</taxon>
        <taxon>Acanthomorphata</taxon>
        <taxon>Anabantaria</taxon>
        <taxon>Anabantiformes</taxon>
        <taxon>Channoidei</taxon>
        <taxon>Channidae</taxon>
        <taxon>Channa</taxon>
    </lineage>
</organism>
<evidence type="ECO:0000256" key="3">
    <source>
        <dbReference type="ARBA" id="ARBA00022490"/>
    </source>
</evidence>
<dbReference type="PANTHER" id="PTHR14517:SF11">
    <property type="entry name" value="RIB43A-LIKE WITH COILED-COILS PROTEIN 1"/>
    <property type="match status" value="1"/>
</dbReference>
<dbReference type="PANTHER" id="PTHR14517">
    <property type="entry name" value="RIB43A-RELATED"/>
    <property type="match status" value="1"/>
</dbReference>
<evidence type="ECO:0000313" key="12">
    <source>
        <dbReference type="EMBL" id="KAK2851370.1"/>
    </source>
</evidence>
<evidence type="ECO:0000256" key="11">
    <source>
        <dbReference type="SAM" id="MobiDB-lite"/>
    </source>
</evidence>
<evidence type="ECO:0000256" key="2">
    <source>
        <dbReference type="ARBA" id="ARBA00006875"/>
    </source>
</evidence>
<keyword evidence="5" id="KW-0175">Coiled coil</keyword>
<keyword evidence="13" id="KW-1185">Reference proteome</keyword>